<evidence type="ECO:0000256" key="2">
    <source>
        <dbReference type="ARBA" id="ARBA00023002"/>
    </source>
</evidence>
<dbReference type="STRING" id="1748243.Tel_08710"/>
<dbReference type="Pfam" id="PF08240">
    <property type="entry name" value="ADH_N"/>
    <property type="match status" value="1"/>
</dbReference>
<dbReference type="Pfam" id="PF13602">
    <property type="entry name" value="ADH_zinc_N_2"/>
    <property type="match status" value="1"/>
</dbReference>
<dbReference type="PANTHER" id="PTHR48106">
    <property type="entry name" value="QUINONE OXIDOREDUCTASE PIG3-RELATED"/>
    <property type="match status" value="1"/>
</dbReference>
<dbReference type="PANTHER" id="PTHR48106:SF18">
    <property type="entry name" value="QUINONE OXIDOREDUCTASE PIG3"/>
    <property type="match status" value="1"/>
</dbReference>
<dbReference type="InterPro" id="IPR020843">
    <property type="entry name" value="ER"/>
</dbReference>
<evidence type="ECO:0000259" key="3">
    <source>
        <dbReference type="SMART" id="SM00829"/>
    </source>
</evidence>
<keyword evidence="5" id="KW-1185">Reference proteome</keyword>
<evidence type="ECO:0000313" key="5">
    <source>
        <dbReference type="Proteomes" id="UP000055136"/>
    </source>
</evidence>
<dbReference type="EMBL" id="CP013099">
    <property type="protein sequence ID" value="ALP53229.1"/>
    <property type="molecule type" value="Genomic_DNA"/>
</dbReference>
<dbReference type="GO" id="GO:0008270">
    <property type="term" value="F:zinc ion binding"/>
    <property type="evidence" value="ECO:0007669"/>
    <property type="project" value="InterPro"/>
</dbReference>
<gene>
    <name evidence="4" type="ORF">Tel_08710</name>
</gene>
<evidence type="ECO:0000313" key="4">
    <source>
        <dbReference type="EMBL" id="ALP53229.1"/>
    </source>
</evidence>
<dbReference type="Proteomes" id="UP000055136">
    <property type="component" value="Chromosome"/>
</dbReference>
<protein>
    <submittedName>
        <fullName evidence="4">Alcohol dehydrogenase</fullName>
    </submittedName>
</protein>
<dbReference type="CDD" id="cd08272">
    <property type="entry name" value="MDR6"/>
    <property type="match status" value="1"/>
</dbReference>
<dbReference type="SUPFAM" id="SSF50129">
    <property type="entry name" value="GroES-like"/>
    <property type="match status" value="1"/>
</dbReference>
<keyword evidence="2" id="KW-0560">Oxidoreductase</keyword>
<dbReference type="AlphaFoldDB" id="A0A0S2TDR1"/>
<dbReference type="KEGG" id="tee:Tel_08710"/>
<sequence length="332" mass="35244">MQAILMNAPGPPEVLQLKEVDAPELQRPGDMRVRLKVAGVNPVDTKLRSRGTYYPDKLPTVLGCDGAGVVEDVGTQVTRFKPGDEVFFCNGGIGAHPGNYAELAVVDEAFAARKPATVSFAEAAAAALVSITAWESLFDRANLQSGHTVLIHAGAGGVGHVAIQLAKSVGAKVITSVGDEDKAEFVRELGADEAVIYKQKDLVAAVNAWTEGAGVAVGFDTVGGKVLDQTFAAVRVYGDVVTLLQPGPDTDWQTARMRNQRVSLELMLTPMHQGLFEAQSHQSWILSQCAALMEQGKLKIHVSHQLSLAQAAEAHRLIEAGGMMGKVVLTTD</sequence>
<proteinExistence type="predicted"/>
<organism evidence="4 5">
    <name type="scientific">Candidatus Tenderia electrophaga</name>
    <dbReference type="NCBI Taxonomy" id="1748243"/>
    <lineage>
        <taxon>Bacteria</taxon>
        <taxon>Pseudomonadati</taxon>
        <taxon>Pseudomonadota</taxon>
        <taxon>Gammaproteobacteria</taxon>
        <taxon>Candidatus Tenderiales</taxon>
        <taxon>Candidatus Tenderiaceae</taxon>
        <taxon>Candidatus Tenderia</taxon>
    </lineage>
</organism>
<feature type="domain" description="Enoyl reductase (ER)" evidence="3">
    <location>
        <begin position="10"/>
        <end position="329"/>
    </location>
</feature>
<keyword evidence="1" id="KW-0521">NADP</keyword>
<reference evidence="4" key="1">
    <citation type="submission" date="2015-10" db="EMBL/GenBank/DDBJ databases">
        <title>Description of Candidatus Tenderia electrophaga gen. nov, sp. nov., an Uncultivated Electroautotroph from a Biocathode Enrichment.</title>
        <authorList>
            <person name="Eddie B.J."/>
            <person name="Malanoski A.P."/>
            <person name="Wang Z."/>
            <person name="Hall R.J."/>
            <person name="Oh S.D."/>
            <person name="Heiner C."/>
            <person name="Lin B."/>
            <person name="Strycharz-Glaven S.M."/>
        </authorList>
    </citation>
    <scope>NUCLEOTIDE SEQUENCE [LARGE SCALE GENOMIC DNA]</scope>
    <source>
        <strain evidence="4">NRL1</strain>
    </source>
</reference>
<dbReference type="InterPro" id="IPR002364">
    <property type="entry name" value="Quin_OxRdtase/zeta-crystal_CS"/>
</dbReference>
<dbReference type="InterPro" id="IPR011032">
    <property type="entry name" value="GroES-like_sf"/>
</dbReference>
<name>A0A0S2TDR1_9GAMM</name>
<dbReference type="Gene3D" id="3.40.50.720">
    <property type="entry name" value="NAD(P)-binding Rossmann-like Domain"/>
    <property type="match status" value="1"/>
</dbReference>
<dbReference type="SUPFAM" id="SSF51735">
    <property type="entry name" value="NAD(P)-binding Rossmann-fold domains"/>
    <property type="match status" value="1"/>
</dbReference>
<dbReference type="GO" id="GO:0016651">
    <property type="term" value="F:oxidoreductase activity, acting on NAD(P)H"/>
    <property type="evidence" value="ECO:0007669"/>
    <property type="project" value="TreeGrafter"/>
</dbReference>
<dbReference type="PROSITE" id="PS01162">
    <property type="entry name" value="QOR_ZETA_CRYSTAL"/>
    <property type="match status" value="1"/>
</dbReference>
<dbReference type="GO" id="GO:0070402">
    <property type="term" value="F:NADPH binding"/>
    <property type="evidence" value="ECO:0007669"/>
    <property type="project" value="TreeGrafter"/>
</dbReference>
<evidence type="ECO:0000256" key="1">
    <source>
        <dbReference type="ARBA" id="ARBA00022857"/>
    </source>
</evidence>
<dbReference type="SMART" id="SM00829">
    <property type="entry name" value="PKS_ER"/>
    <property type="match status" value="1"/>
</dbReference>
<accession>A0A0S2TDR1</accession>
<dbReference type="Gene3D" id="3.90.180.10">
    <property type="entry name" value="Medium-chain alcohol dehydrogenases, catalytic domain"/>
    <property type="match status" value="1"/>
</dbReference>
<dbReference type="InterPro" id="IPR013154">
    <property type="entry name" value="ADH-like_N"/>
</dbReference>
<dbReference type="InterPro" id="IPR036291">
    <property type="entry name" value="NAD(P)-bd_dom_sf"/>
</dbReference>